<evidence type="ECO:0000256" key="2">
    <source>
        <dbReference type="ARBA" id="ARBA00007104"/>
    </source>
</evidence>
<keyword evidence="14" id="KW-1185">Reference proteome</keyword>
<evidence type="ECO:0000256" key="7">
    <source>
        <dbReference type="ARBA" id="ARBA00023136"/>
    </source>
</evidence>
<feature type="signal peptide" evidence="11">
    <location>
        <begin position="1"/>
        <end position="23"/>
    </location>
</feature>
<keyword evidence="5 11" id="KW-0732">Signal</keyword>
<dbReference type="Proteomes" id="UP001627154">
    <property type="component" value="Unassembled WGS sequence"/>
</dbReference>
<evidence type="ECO:0000256" key="4">
    <source>
        <dbReference type="ARBA" id="ARBA00022692"/>
    </source>
</evidence>
<feature type="transmembrane region" description="Helical" evidence="10">
    <location>
        <begin position="179"/>
        <end position="201"/>
    </location>
</feature>
<evidence type="ECO:0000313" key="14">
    <source>
        <dbReference type="Proteomes" id="UP001627154"/>
    </source>
</evidence>
<gene>
    <name evidence="13" type="ORF">TKK_000790</name>
</gene>
<keyword evidence="4 9" id="KW-0812">Transmembrane</keyword>
<evidence type="ECO:0000256" key="1">
    <source>
        <dbReference type="ARBA" id="ARBA00004479"/>
    </source>
</evidence>
<dbReference type="InterPro" id="IPR009038">
    <property type="entry name" value="GOLD_dom"/>
</dbReference>
<feature type="domain" description="GOLD" evidence="12">
    <location>
        <begin position="33"/>
        <end position="115"/>
    </location>
</feature>
<evidence type="ECO:0000256" key="5">
    <source>
        <dbReference type="ARBA" id="ARBA00022729"/>
    </source>
</evidence>
<evidence type="ECO:0000256" key="11">
    <source>
        <dbReference type="SAM" id="SignalP"/>
    </source>
</evidence>
<keyword evidence="6 10" id="KW-1133">Transmembrane helix</keyword>
<dbReference type="InterPro" id="IPR036598">
    <property type="entry name" value="GOLD_dom_sf"/>
</dbReference>
<evidence type="ECO:0000256" key="9">
    <source>
        <dbReference type="RuleBase" id="RU003827"/>
    </source>
</evidence>
<evidence type="ECO:0000313" key="13">
    <source>
        <dbReference type="EMBL" id="KAL3406630.1"/>
    </source>
</evidence>
<dbReference type="EMBL" id="JBJJXI010000018">
    <property type="protein sequence ID" value="KAL3406630.1"/>
    <property type="molecule type" value="Genomic_DNA"/>
</dbReference>
<evidence type="ECO:0000259" key="12">
    <source>
        <dbReference type="PROSITE" id="PS50866"/>
    </source>
</evidence>
<sequence length="211" mass="23776">MKCQRAAMSLLLATLVCLDAASAYFITVDSYTEECFFEKVEADTSLVLSFEIADGGFQDIRVRINDADGRLIANEEHRIGAYFTFKSRAAGPIQYCFDNTAGSASPKLIVFNIEVQEPGKEGHHAGKDGKTDDDVSNDKLTEMITELGSTIRSVKQNQEYMEIRDRVHREISEHTNSSVVWWSVFEFAVMVVLSAAQIFYLKRFFEVKAFV</sequence>
<dbReference type="Pfam" id="PF01105">
    <property type="entry name" value="EMP24_GP25L"/>
    <property type="match status" value="1"/>
</dbReference>
<organism evidence="13 14">
    <name type="scientific">Trichogramma kaykai</name>
    <dbReference type="NCBI Taxonomy" id="54128"/>
    <lineage>
        <taxon>Eukaryota</taxon>
        <taxon>Metazoa</taxon>
        <taxon>Ecdysozoa</taxon>
        <taxon>Arthropoda</taxon>
        <taxon>Hexapoda</taxon>
        <taxon>Insecta</taxon>
        <taxon>Pterygota</taxon>
        <taxon>Neoptera</taxon>
        <taxon>Endopterygota</taxon>
        <taxon>Hymenoptera</taxon>
        <taxon>Apocrita</taxon>
        <taxon>Proctotrupomorpha</taxon>
        <taxon>Chalcidoidea</taxon>
        <taxon>Trichogrammatidae</taxon>
        <taxon>Trichogramma</taxon>
    </lineage>
</organism>
<dbReference type="PANTHER" id="PTHR22811">
    <property type="entry name" value="TRANSMEMBRANE EMP24 DOMAIN-CONTAINING PROTEIN"/>
    <property type="match status" value="1"/>
</dbReference>
<comment type="similarity">
    <text evidence="2 9">Belongs to the EMP24/GP25L family.</text>
</comment>
<evidence type="ECO:0000256" key="6">
    <source>
        <dbReference type="ARBA" id="ARBA00022989"/>
    </source>
</evidence>
<comment type="caution">
    <text evidence="13">The sequence shown here is derived from an EMBL/GenBank/DDBJ whole genome shotgun (WGS) entry which is preliminary data.</text>
</comment>
<reference evidence="13 14" key="1">
    <citation type="journal article" date="2024" name="bioRxiv">
        <title>A reference genome for Trichogramma kaykai: A tiny desert-dwelling parasitoid wasp with competing sex-ratio distorters.</title>
        <authorList>
            <person name="Culotta J."/>
            <person name="Lindsey A.R."/>
        </authorList>
    </citation>
    <scope>NUCLEOTIDE SEQUENCE [LARGE SCALE GENOMIC DNA]</scope>
    <source>
        <strain evidence="13 14">KSX58</strain>
    </source>
</reference>
<proteinExistence type="inferred from homology"/>
<evidence type="ECO:0000256" key="10">
    <source>
        <dbReference type="SAM" id="Phobius"/>
    </source>
</evidence>
<dbReference type="GO" id="GO:0016020">
    <property type="term" value="C:membrane"/>
    <property type="evidence" value="ECO:0007669"/>
    <property type="project" value="UniProtKB-SubCell"/>
</dbReference>
<evidence type="ECO:0000256" key="3">
    <source>
        <dbReference type="ARBA" id="ARBA00022473"/>
    </source>
</evidence>
<name>A0ABD2XN53_9HYME</name>
<keyword evidence="3" id="KW-0217">Developmental protein</keyword>
<dbReference type="SUPFAM" id="SSF101576">
    <property type="entry name" value="Supernatant protein factor (SPF), C-terminal domain"/>
    <property type="match status" value="1"/>
</dbReference>
<dbReference type="AlphaFoldDB" id="A0ABD2XN53"/>
<accession>A0ABD2XN53</accession>
<protein>
    <recommendedName>
        <fullName evidence="12">GOLD domain-containing protein</fullName>
    </recommendedName>
</protein>
<dbReference type="GO" id="GO:0012505">
    <property type="term" value="C:endomembrane system"/>
    <property type="evidence" value="ECO:0007669"/>
    <property type="project" value="UniProtKB-SubCell"/>
</dbReference>
<dbReference type="PROSITE" id="PS50866">
    <property type="entry name" value="GOLD"/>
    <property type="match status" value="1"/>
</dbReference>
<dbReference type="InterPro" id="IPR015720">
    <property type="entry name" value="Emp24-like"/>
</dbReference>
<evidence type="ECO:0000256" key="8">
    <source>
        <dbReference type="ARBA" id="ARBA00037847"/>
    </source>
</evidence>
<feature type="chain" id="PRO_5044802139" description="GOLD domain-containing protein" evidence="11">
    <location>
        <begin position="24"/>
        <end position="211"/>
    </location>
</feature>
<keyword evidence="7 10" id="KW-0472">Membrane</keyword>
<comment type="subcellular location">
    <subcellularLocation>
        <location evidence="8">Endomembrane system</location>
        <topology evidence="8">Single-pass membrane protein</topology>
    </subcellularLocation>
    <subcellularLocation>
        <location evidence="1 9">Membrane</location>
        <topology evidence="1 9">Single-pass type I membrane protein</topology>
    </subcellularLocation>
</comment>
<dbReference type="SMART" id="SM01190">
    <property type="entry name" value="EMP24_GP25L"/>
    <property type="match status" value="1"/>
</dbReference>